<keyword evidence="2" id="KW-1003">Cell membrane</keyword>
<sequence>MRTLKKDRSLIKKYWALIILAGIFAVGIFIRVHAIETLPLLRGDEAVVGMDAIIGSQETDEANEQSGFFTAFVAFAFSLFGVSIPTLKLASIVFGSLTILSTYILAKQLLLFAQYNPLVRARLSFSQTAIESSALLSAGIVASNILHIAFSRNAYDTITAPFFLTLALASIWYALRTKHRSAFIGSGIVWGIGCYASPLFTVSLLMCVGVLALVFLFHNTQQRNKRIHSIHASISENEKINIGIFNVTLLVVLIPLFIKGFSFFAQNETTFLHQPDVFSSLWQNISTLVQSFFEGSPFFQEPFVALPLIPLFALGVLYLIWTLYNAIHHKNNALIVAQLTLLCAPLFLLLPALFTTTIDPGRILIIIPLLAIIASYGFLLITRLIFPTKQKRRSGWAPSFLVALFFLAGIFFIQNHSYTTYVSSATQSHPSYTTSQHINSFIQQQHDTTHIYLVVNTQELPFVPYPKSVRDTNTEHLPISGYSTLFLQHTNTKTPKKTTYISHTEIPHTIHTPAIIIPLEDTPAIREILRKEWDIGIATQYDSFWTYTIQ</sequence>
<gene>
    <name evidence="9" type="ORF">F4X82_00665</name>
</gene>
<feature type="transmembrane region" description="Helical" evidence="8">
    <location>
        <begin position="333"/>
        <end position="354"/>
    </location>
</feature>
<evidence type="ECO:0000256" key="6">
    <source>
        <dbReference type="ARBA" id="ARBA00022989"/>
    </source>
</evidence>
<accession>A0A845DAF2</accession>
<keyword evidence="5 8" id="KW-0812">Transmembrane</keyword>
<reference evidence="9 10" key="1">
    <citation type="submission" date="2019-09" db="EMBL/GenBank/DDBJ databases">
        <title>Characterisation of the sponge microbiome using genome-centric metagenomics.</title>
        <authorList>
            <person name="Engelberts J.P."/>
            <person name="Robbins S.J."/>
            <person name="De Goeij J.M."/>
            <person name="Aranda M."/>
            <person name="Bell S.C."/>
            <person name="Webster N.S."/>
        </authorList>
    </citation>
    <scope>NUCLEOTIDE SEQUENCE [LARGE SCALE GENOMIC DNA]</scope>
    <source>
        <strain evidence="9">SB0662_bin_43</strain>
    </source>
</reference>
<feature type="transmembrane region" description="Helical" evidence="8">
    <location>
        <begin position="133"/>
        <end position="150"/>
    </location>
</feature>
<evidence type="ECO:0000256" key="2">
    <source>
        <dbReference type="ARBA" id="ARBA00022475"/>
    </source>
</evidence>
<dbReference type="GO" id="GO:0009103">
    <property type="term" value="P:lipopolysaccharide biosynthetic process"/>
    <property type="evidence" value="ECO:0007669"/>
    <property type="project" value="UniProtKB-ARBA"/>
</dbReference>
<feature type="transmembrane region" description="Helical" evidence="8">
    <location>
        <begin position="394"/>
        <end position="413"/>
    </location>
</feature>
<dbReference type="InterPro" id="IPR050297">
    <property type="entry name" value="LipidA_mod_glycosyltrf_83"/>
</dbReference>
<dbReference type="PANTHER" id="PTHR33908">
    <property type="entry name" value="MANNOSYLTRANSFERASE YKCB-RELATED"/>
    <property type="match status" value="1"/>
</dbReference>
<evidence type="ECO:0000313" key="9">
    <source>
        <dbReference type="EMBL" id="MYE38018.1"/>
    </source>
</evidence>
<keyword evidence="6 8" id="KW-1133">Transmembrane helix</keyword>
<feature type="transmembrane region" description="Helical" evidence="8">
    <location>
        <begin position="240"/>
        <end position="258"/>
    </location>
</feature>
<protein>
    <recommendedName>
        <fullName evidence="11">Glycosyltransferase RgtA/B/C/D-like domain-containing protein</fullName>
    </recommendedName>
</protein>
<feature type="transmembrane region" description="Helical" evidence="8">
    <location>
        <begin position="195"/>
        <end position="219"/>
    </location>
</feature>
<keyword evidence="4" id="KW-0808">Transferase</keyword>
<name>A0A845DAF2_9BACT</name>
<dbReference type="GO" id="GO:0005886">
    <property type="term" value="C:plasma membrane"/>
    <property type="evidence" value="ECO:0007669"/>
    <property type="project" value="UniProtKB-SubCell"/>
</dbReference>
<comment type="subcellular location">
    <subcellularLocation>
        <location evidence="1">Cell membrane</location>
        <topology evidence="1">Multi-pass membrane protein</topology>
    </subcellularLocation>
</comment>
<feature type="transmembrane region" description="Helical" evidence="8">
    <location>
        <begin position="92"/>
        <end position="113"/>
    </location>
</feature>
<dbReference type="PANTHER" id="PTHR33908:SF11">
    <property type="entry name" value="MEMBRANE PROTEIN"/>
    <property type="match status" value="1"/>
</dbReference>
<evidence type="ECO:0000256" key="7">
    <source>
        <dbReference type="ARBA" id="ARBA00023136"/>
    </source>
</evidence>
<comment type="caution">
    <text evidence="9">The sequence shown here is derived from an EMBL/GenBank/DDBJ whole genome shotgun (WGS) entry which is preliminary data.</text>
</comment>
<evidence type="ECO:0000256" key="5">
    <source>
        <dbReference type="ARBA" id="ARBA00022692"/>
    </source>
</evidence>
<evidence type="ECO:0000256" key="8">
    <source>
        <dbReference type="SAM" id="Phobius"/>
    </source>
</evidence>
<feature type="transmembrane region" description="Helical" evidence="8">
    <location>
        <begin position="157"/>
        <end position="175"/>
    </location>
</feature>
<dbReference type="GO" id="GO:0016763">
    <property type="term" value="F:pentosyltransferase activity"/>
    <property type="evidence" value="ECO:0007669"/>
    <property type="project" value="TreeGrafter"/>
</dbReference>
<evidence type="ECO:0000256" key="1">
    <source>
        <dbReference type="ARBA" id="ARBA00004651"/>
    </source>
</evidence>
<feature type="transmembrane region" description="Helical" evidence="8">
    <location>
        <begin position="14"/>
        <end position="34"/>
    </location>
</feature>
<evidence type="ECO:0000313" key="10">
    <source>
        <dbReference type="Proteomes" id="UP000449092"/>
    </source>
</evidence>
<proteinExistence type="predicted"/>
<feature type="transmembrane region" description="Helical" evidence="8">
    <location>
        <begin position="360"/>
        <end position="382"/>
    </location>
</feature>
<feature type="transmembrane region" description="Helical" evidence="8">
    <location>
        <begin position="303"/>
        <end position="321"/>
    </location>
</feature>
<evidence type="ECO:0008006" key="11">
    <source>
        <dbReference type="Google" id="ProtNLM"/>
    </source>
</evidence>
<dbReference type="EMBL" id="VXOY01000007">
    <property type="protein sequence ID" value="MYE38018.1"/>
    <property type="molecule type" value="Genomic_DNA"/>
</dbReference>
<keyword evidence="3" id="KW-0328">Glycosyltransferase</keyword>
<organism evidence="9 10">
    <name type="scientific">Candidatus Spechtbacteria bacterium SB0662_bin_43</name>
    <dbReference type="NCBI Taxonomy" id="2604897"/>
    <lineage>
        <taxon>Bacteria</taxon>
        <taxon>Candidatus Spechtiibacteriota</taxon>
    </lineage>
</organism>
<evidence type="ECO:0000256" key="4">
    <source>
        <dbReference type="ARBA" id="ARBA00022679"/>
    </source>
</evidence>
<evidence type="ECO:0000256" key="3">
    <source>
        <dbReference type="ARBA" id="ARBA00022676"/>
    </source>
</evidence>
<dbReference type="AlphaFoldDB" id="A0A845DAF2"/>
<keyword evidence="7 8" id="KW-0472">Membrane</keyword>
<feature type="transmembrane region" description="Helical" evidence="8">
    <location>
        <begin position="66"/>
        <end position="85"/>
    </location>
</feature>
<dbReference type="Proteomes" id="UP000449092">
    <property type="component" value="Unassembled WGS sequence"/>
</dbReference>